<evidence type="ECO:0000313" key="4">
    <source>
        <dbReference type="EMBL" id="CAF0833160.1"/>
    </source>
</evidence>
<accession>A0A8S2H9N2</accession>
<dbReference type="Proteomes" id="UP000677228">
    <property type="component" value="Unassembled WGS sequence"/>
</dbReference>
<dbReference type="InterPro" id="IPR001245">
    <property type="entry name" value="Ser-Thr/Tyr_kinase_cat_dom"/>
</dbReference>
<dbReference type="EMBL" id="CAJNOK010001857">
    <property type="protein sequence ID" value="CAF0833160.1"/>
    <property type="molecule type" value="Genomic_DNA"/>
</dbReference>
<dbReference type="InterPro" id="IPR011009">
    <property type="entry name" value="Kinase-like_dom_sf"/>
</dbReference>
<dbReference type="Gene3D" id="1.10.510.10">
    <property type="entry name" value="Transferase(Phosphotransferase) domain 1"/>
    <property type="match status" value="1"/>
</dbReference>
<evidence type="ECO:0000313" key="3">
    <source>
        <dbReference type="EMBL" id="CAF0833141.1"/>
    </source>
</evidence>
<dbReference type="PANTHER" id="PTHR24362">
    <property type="entry name" value="SERINE/THREONINE-PROTEIN KINASE NEK"/>
    <property type="match status" value="1"/>
</dbReference>
<dbReference type="EMBL" id="CAJNOK010001857">
    <property type="protein sequence ID" value="CAF0833141.1"/>
    <property type="molecule type" value="Genomic_DNA"/>
</dbReference>
<dbReference type="PROSITE" id="PS50011">
    <property type="entry name" value="PROTEIN_KINASE_DOM"/>
    <property type="match status" value="1"/>
</dbReference>
<feature type="region of interest" description="Disordered" evidence="1">
    <location>
        <begin position="178"/>
        <end position="212"/>
    </location>
</feature>
<dbReference type="EMBL" id="CAJOBA010001857">
    <property type="protein sequence ID" value="CAF3617830.1"/>
    <property type="molecule type" value="Genomic_DNA"/>
</dbReference>
<protein>
    <recommendedName>
        <fullName evidence="2">Protein kinase domain-containing protein</fullName>
    </recommendedName>
</protein>
<sequence>MNTQAAKNSITDSYVAKIGDMGIARVIDPDCHHTQLGNVKFMPPEFFHDKYNEKLDIFTFGLTLNELFTETSHDFIFSQHKIQLRKQSPIFTELIARCLANNPECRPTAIEIEKTLTLYDHGFRNYTIKMSNKLDEIVIKHHPAYMSLATEAKNKIFFKFYALFDPKAKQALQQAFPPISIQNDQRSHSDTQRQQQQRREEVNRMGNRCFVQ</sequence>
<dbReference type="InterPro" id="IPR000719">
    <property type="entry name" value="Prot_kinase_dom"/>
</dbReference>
<dbReference type="GO" id="GO:0005524">
    <property type="term" value="F:ATP binding"/>
    <property type="evidence" value="ECO:0007669"/>
    <property type="project" value="InterPro"/>
</dbReference>
<evidence type="ECO:0000256" key="1">
    <source>
        <dbReference type="SAM" id="MobiDB-lite"/>
    </source>
</evidence>
<feature type="compositionally biased region" description="Basic and acidic residues" evidence="1">
    <location>
        <begin position="185"/>
        <end position="203"/>
    </location>
</feature>
<proteinExistence type="predicted"/>
<dbReference type="Pfam" id="PF07714">
    <property type="entry name" value="PK_Tyr_Ser-Thr"/>
    <property type="match status" value="1"/>
</dbReference>
<feature type="domain" description="Protein kinase" evidence="2">
    <location>
        <begin position="1"/>
        <end position="124"/>
    </location>
</feature>
<dbReference type="GO" id="GO:0004672">
    <property type="term" value="F:protein kinase activity"/>
    <property type="evidence" value="ECO:0007669"/>
    <property type="project" value="InterPro"/>
</dbReference>
<comment type="caution">
    <text evidence="5">The sequence shown here is derived from an EMBL/GenBank/DDBJ whole genome shotgun (WGS) entry which is preliminary data.</text>
</comment>
<dbReference type="AlphaFoldDB" id="A0A8S2H9N2"/>
<dbReference type="PANTHER" id="PTHR24362:SF309">
    <property type="entry name" value="PROTEIN KINASE DOMAIN-CONTAINING PROTEIN"/>
    <property type="match status" value="1"/>
</dbReference>
<gene>
    <name evidence="3" type="ORF">OVA965_LOCUS6250</name>
    <name evidence="4" type="ORF">OVA965_LOCUS6251</name>
    <name evidence="5" type="ORF">TMI583_LOCUS6246</name>
    <name evidence="6" type="ORF">TMI583_LOCUS6247</name>
</gene>
<dbReference type="Proteomes" id="UP000682733">
    <property type="component" value="Unassembled WGS sequence"/>
</dbReference>
<reference evidence="5" key="1">
    <citation type="submission" date="2021-02" db="EMBL/GenBank/DDBJ databases">
        <authorList>
            <person name="Nowell W R."/>
        </authorList>
    </citation>
    <scope>NUCLEOTIDE SEQUENCE</scope>
</reference>
<evidence type="ECO:0000313" key="6">
    <source>
        <dbReference type="EMBL" id="CAF3617830.1"/>
    </source>
</evidence>
<evidence type="ECO:0000259" key="2">
    <source>
        <dbReference type="PROSITE" id="PS50011"/>
    </source>
</evidence>
<dbReference type="SUPFAM" id="SSF56112">
    <property type="entry name" value="Protein kinase-like (PK-like)"/>
    <property type="match status" value="1"/>
</dbReference>
<dbReference type="EMBL" id="CAJOBA010001857">
    <property type="protein sequence ID" value="CAF3617810.1"/>
    <property type="molecule type" value="Genomic_DNA"/>
</dbReference>
<evidence type="ECO:0000313" key="7">
    <source>
        <dbReference type="Proteomes" id="UP000682733"/>
    </source>
</evidence>
<name>A0A8S2H9N2_9BILA</name>
<evidence type="ECO:0000313" key="5">
    <source>
        <dbReference type="EMBL" id="CAF3617810.1"/>
    </source>
</evidence>
<organism evidence="5 7">
    <name type="scientific">Didymodactylos carnosus</name>
    <dbReference type="NCBI Taxonomy" id="1234261"/>
    <lineage>
        <taxon>Eukaryota</taxon>
        <taxon>Metazoa</taxon>
        <taxon>Spiralia</taxon>
        <taxon>Gnathifera</taxon>
        <taxon>Rotifera</taxon>
        <taxon>Eurotatoria</taxon>
        <taxon>Bdelloidea</taxon>
        <taxon>Philodinida</taxon>
        <taxon>Philodinidae</taxon>
        <taxon>Didymodactylos</taxon>
    </lineage>
</organism>